<evidence type="ECO:0000313" key="1">
    <source>
        <dbReference type="EMBL" id="JAD17200.1"/>
    </source>
</evidence>
<dbReference type="PROSITE" id="PS50878">
    <property type="entry name" value="RT_POL"/>
    <property type="match status" value="1"/>
</dbReference>
<dbReference type="Gene3D" id="2.40.70.10">
    <property type="entry name" value="Acid Proteases"/>
    <property type="match status" value="1"/>
</dbReference>
<dbReference type="InterPro" id="IPR021109">
    <property type="entry name" value="Peptidase_aspartic_dom_sf"/>
</dbReference>
<reference evidence="1" key="2">
    <citation type="journal article" date="2015" name="Data Brief">
        <title>Shoot transcriptome of the giant reed, Arundo donax.</title>
        <authorList>
            <person name="Barrero R.A."/>
            <person name="Guerrero F.D."/>
            <person name="Moolhuijzen P."/>
            <person name="Goolsby J.A."/>
            <person name="Tidwell J."/>
            <person name="Bellgard S.E."/>
            <person name="Bellgard M.I."/>
        </authorList>
    </citation>
    <scope>NUCLEOTIDE SEQUENCE</scope>
    <source>
        <tissue evidence="1">Shoot tissue taken approximately 20 cm above the soil surface</tissue>
    </source>
</reference>
<accession>A0A0A8XX28</accession>
<proteinExistence type="predicted"/>
<dbReference type="CDD" id="cd01647">
    <property type="entry name" value="RT_LTR"/>
    <property type="match status" value="1"/>
</dbReference>
<dbReference type="AlphaFoldDB" id="A0A0A8XX28"/>
<dbReference type="CDD" id="cd00303">
    <property type="entry name" value="retropepsin_like"/>
    <property type="match status" value="1"/>
</dbReference>
<dbReference type="EMBL" id="GBRH01280695">
    <property type="protein sequence ID" value="JAD17200.1"/>
    <property type="molecule type" value="Transcribed_RNA"/>
</dbReference>
<dbReference type="Pfam" id="PF00078">
    <property type="entry name" value="RVT_1"/>
    <property type="match status" value="1"/>
</dbReference>
<dbReference type="PANTHER" id="PTHR24559:SF450">
    <property type="entry name" value="RNA-DIRECTED DNA POLYMERASE HOMOLOG"/>
    <property type="match status" value="1"/>
</dbReference>
<dbReference type="Gene3D" id="3.30.70.270">
    <property type="match status" value="1"/>
</dbReference>
<dbReference type="SUPFAM" id="SSF56672">
    <property type="entry name" value="DNA/RNA polymerases"/>
    <property type="match status" value="1"/>
</dbReference>
<dbReference type="InterPro" id="IPR000477">
    <property type="entry name" value="RT_dom"/>
</dbReference>
<dbReference type="Gene3D" id="3.10.10.10">
    <property type="entry name" value="HIV Type 1 Reverse Transcriptase, subunit A, domain 1"/>
    <property type="match status" value="1"/>
</dbReference>
<dbReference type="InterPro" id="IPR043128">
    <property type="entry name" value="Rev_trsase/Diguanyl_cyclase"/>
</dbReference>
<reference evidence="1" key="1">
    <citation type="submission" date="2014-09" db="EMBL/GenBank/DDBJ databases">
        <authorList>
            <person name="Magalhaes I.L.F."/>
            <person name="Oliveira U."/>
            <person name="Santos F.R."/>
            <person name="Vidigal T.H.D.A."/>
            <person name="Brescovit A.D."/>
            <person name="Santos A.J."/>
        </authorList>
    </citation>
    <scope>NUCLEOTIDE SEQUENCE</scope>
    <source>
        <tissue evidence="1">Shoot tissue taken approximately 20 cm above the soil surface</tissue>
    </source>
</reference>
<organism evidence="1">
    <name type="scientific">Arundo donax</name>
    <name type="common">Giant reed</name>
    <name type="synonym">Donax arundinaceus</name>
    <dbReference type="NCBI Taxonomy" id="35708"/>
    <lineage>
        <taxon>Eukaryota</taxon>
        <taxon>Viridiplantae</taxon>
        <taxon>Streptophyta</taxon>
        <taxon>Embryophyta</taxon>
        <taxon>Tracheophyta</taxon>
        <taxon>Spermatophyta</taxon>
        <taxon>Magnoliopsida</taxon>
        <taxon>Liliopsida</taxon>
        <taxon>Poales</taxon>
        <taxon>Poaceae</taxon>
        <taxon>PACMAD clade</taxon>
        <taxon>Arundinoideae</taxon>
        <taxon>Arundineae</taxon>
        <taxon>Arundo</taxon>
    </lineage>
</organism>
<protein>
    <submittedName>
        <fullName evidence="1">Uncharacterized protein</fullName>
    </submittedName>
</protein>
<name>A0A0A8XX28_ARUDO</name>
<dbReference type="InterPro" id="IPR043502">
    <property type="entry name" value="DNA/RNA_pol_sf"/>
</dbReference>
<sequence>MEWWTQGYTFHTTMRVIDMDAYDAILGMDWLKPHSPMTCHWEHRTLEFEEEGRAVKLQGVLPVTSEVKELPIEQFVKWVQGNEVWACAMVECPPTEEVQDWPKAVADLLKEFEDVFAEPKQLPPRRVYDHTVPLLPGSTPVNSRPYRYSPQHKDEIERQVKELLAAGLIVHSSSPFASPVLLVKKKDGLWRFCVDFRKLNDLTIKNRFLLLVIDEILDELARARFFTKLDMRAGYHQVWMHPDDEHKMAFKTHHGRYHFRVMPFGLTNALAIFQCIMNSILSPFMRKFALVFLDDILMYSPTMDSHVHHLRQVCAKLREHNFFIKLSKCSFAQIQLEYLGHIISDKGWLLILPRPLPCLNGQHQLPSPSCMVFWV</sequence>
<dbReference type="PANTHER" id="PTHR24559">
    <property type="entry name" value="TRANSPOSON TY3-I GAG-POL POLYPROTEIN"/>
    <property type="match status" value="1"/>
</dbReference>
<dbReference type="InterPro" id="IPR053134">
    <property type="entry name" value="RNA-dir_DNA_polymerase"/>
</dbReference>